<dbReference type="KEGG" id="vpn:A21D_03848"/>
<name>A0A2K9J4J4_9BACI</name>
<dbReference type="AlphaFoldDB" id="A0A2K9J4J4"/>
<evidence type="ECO:0000313" key="2">
    <source>
        <dbReference type="Proteomes" id="UP000234237"/>
    </source>
</evidence>
<protein>
    <submittedName>
        <fullName evidence="1">Uncharacterized protein</fullName>
    </submittedName>
</protein>
<reference evidence="2" key="1">
    <citation type="submission" date="2016-11" db="EMBL/GenBank/DDBJ databases">
        <title>Complete genome sequence of Virgibacillus pantothenticus 21D, a halophilic bacterium isolated from the deep hypersaline anoxic basin Discovery in the Mediterranean Sea.</title>
        <authorList>
            <person name="Zeaiter Z."/>
            <person name="Booth J.M."/>
            <person name="Prosdocimi E.M."/>
            <person name="Mapelli F."/>
            <person name="Fusi M."/>
            <person name="Daffonchio D."/>
            <person name="Borin S."/>
            <person name="Crotti E."/>
        </authorList>
    </citation>
    <scope>NUCLEOTIDE SEQUENCE [LARGE SCALE GENOMIC DNA]</scope>
    <source>
        <strain evidence="2">21D</strain>
    </source>
</reference>
<organism evidence="1 2">
    <name type="scientific">Virgibacillus dokdonensis</name>
    <dbReference type="NCBI Taxonomy" id="302167"/>
    <lineage>
        <taxon>Bacteria</taxon>
        <taxon>Bacillati</taxon>
        <taxon>Bacillota</taxon>
        <taxon>Bacilli</taxon>
        <taxon>Bacillales</taxon>
        <taxon>Bacillaceae</taxon>
        <taxon>Virgibacillus</taxon>
    </lineage>
</organism>
<gene>
    <name evidence="1" type="ORF">A21D_03848</name>
</gene>
<accession>A0A2K9J4J4</accession>
<proteinExistence type="predicted"/>
<dbReference type="EMBL" id="CP018622">
    <property type="protein sequence ID" value="AUJ26882.1"/>
    <property type="molecule type" value="Genomic_DNA"/>
</dbReference>
<dbReference type="Proteomes" id="UP000234237">
    <property type="component" value="Chromosome"/>
</dbReference>
<sequence length="33" mass="3884">MKNKSLCGIFLVIASLIGYRLLSDYMEETRDFR</sequence>
<evidence type="ECO:0000313" key="1">
    <source>
        <dbReference type="EMBL" id="AUJ26882.1"/>
    </source>
</evidence>